<dbReference type="EMBL" id="CAUEEQ010018700">
    <property type="protein sequence ID" value="CAJ0941091.1"/>
    <property type="molecule type" value="Genomic_DNA"/>
</dbReference>
<evidence type="ECO:0000313" key="3">
    <source>
        <dbReference type="Proteomes" id="UP001176940"/>
    </source>
</evidence>
<dbReference type="Proteomes" id="UP001176940">
    <property type="component" value="Unassembled WGS sequence"/>
</dbReference>
<organism evidence="2 3">
    <name type="scientific">Ranitomeya imitator</name>
    <name type="common">mimic poison frog</name>
    <dbReference type="NCBI Taxonomy" id="111125"/>
    <lineage>
        <taxon>Eukaryota</taxon>
        <taxon>Metazoa</taxon>
        <taxon>Chordata</taxon>
        <taxon>Craniata</taxon>
        <taxon>Vertebrata</taxon>
        <taxon>Euteleostomi</taxon>
        <taxon>Amphibia</taxon>
        <taxon>Batrachia</taxon>
        <taxon>Anura</taxon>
        <taxon>Neobatrachia</taxon>
        <taxon>Hyloidea</taxon>
        <taxon>Dendrobatidae</taxon>
        <taxon>Dendrobatinae</taxon>
        <taxon>Ranitomeya</taxon>
    </lineage>
</organism>
<feature type="region of interest" description="Disordered" evidence="1">
    <location>
        <begin position="375"/>
        <end position="445"/>
    </location>
</feature>
<feature type="non-terminal residue" evidence="2">
    <location>
        <position position="445"/>
    </location>
</feature>
<evidence type="ECO:0000313" key="2">
    <source>
        <dbReference type="EMBL" id="CAJ0941091.1"/>
    </source>
</evidence>
<reference evidence="2" key="1">
    <citation type="submission" date="2023-07" db="EMBL/GenBank/DDBJ databases">
        <authorList>
            <person name="Stuckert A."/>
        </authorList>
    </citation>
    <scope>NUCLEOTIDE SEQUENCE</scope>
</reference>
<dbReference type="PANTHER" id="PTHR33395:SF21">
    <property type="entry name" value="PERICARDIN"/>
    <property type="match status" value="1"/>
</dbReference>
<accession>A0ABN9LGY3</accession>
<comment type="caution">
    <text evidence="2">The sequence shown here is derived from an EMBL/GenBank/DDBJ whole genome shotgun (WGS) entry which is preliminary data.</text>
</comment>
<protein>
    <submittedName>
        <fullName evidence="2">Uncharacterized protein</fullName>
    </submittedName>
</protein>
<feature type="compositionally biased region" description="Basic and acidic residues" evidence="1">
    <location>
        <begin position="415"/>
        <end position="438"/>
    </location>
</feature>
<evidence type="ECO:0000256" key="1">
    <source>
        <dbReference type="SAM" id="MobiDB-lite"/>
    </source>
</evidence>
<keyword evidence="3" id="KW-1185">Reference proteome</keyword>
<name>A0ABN9LGY3_9NEOB</name>
<proteinExistence type="predicted"/>
<sequence>MKCTIYFPLNTTPWTTDNSPVLVLLGTESQIILIKAAKKETEKHIAKESKTNPKLFFNYINSKRIKTDNVGPLKNSEERMVVDDEEKANILNTFFSTVFTVENEMLATGSVPQDWRIANVVPIFKKGSKSEPGNYRPCHYPVPRVSVSLSCTPSVSVIILYPQCQCHYPVPRVSVSLSCTPSVSVIILYPECQRHYPVPPVSVSLSCTPSVSVIILYPECQCHYPVPPVSVSLSCTPSVSVIILYPQCQCHYPVPPVVSVIILYPECQCHYPVPRVSVSLSCTPSVSVIILYPECQCHYPVPPVSVSLSCTPSVRVIILYPQCQCHYPVPRVSVPLSCTPSVSVIILYPQCQCHYPVPPVDSWGAGPRGTIQQQLAPRGTALERTEGKDGSGGEILGMKVKGRGEEGTNQGRQAGKTEGRQEENEPEKTDQTGAEKDLNQTGPNE</sequence>
<dbReference type="PANTHER" id="PTHR33395">
    <property type="entry name" value="TRANSCRIPTASE, PUTATIVE-RELATED-RELATED"/>
    <property type="match status" value="1"/>
</dbReference>
<feature type="compositionally biased region" description="Basic and acidic residues" evidence="1">
    <location>
        <begin position="381"/>
        <end position="391"/>
    </location>
</feature>
<gene>
    <name evidence="2" type="ORF">RIMI_LOCUS9131191</name>
</gene>